<proteinExistence type="predicted"/>
<dbReference type="EMBL" id="JAFCMP010000079">
    <property type="protein sequence ID" value="KAG5188004.1"/>
    <property type="molecule type" value="Genomic_DNA"/>
</dbReference>
<protein>
    <submittedName>
        <fullName evidence="2">Uncharacterized protein</fullName>
    </submittedName>
</protein>
<accession>A0A836CJR1</accession>
<dbReference type="Proteomes" id="UP000664859">
    <property type="component" value="Unassembled WGS sequence"/>
</dbReference>
<comment type="caution">
    <text evidence="2">The sequence shown here is derived from an EMBL/GenBank/DDBJ whole genome shotgun (WGS) entry which is preliminary data.</text>
</comment>
<evidence type="ECO:0000313" key="3">
    <source>
        <dbReference type="Proteomes" id="UP000664859"/>
    </source>
</evidence>
<feature type="chain" id="PRO_5032867320" evidence="1">
    <location>
        <begin position="20"/>
        <end position="203"/>
    </location>
</feature>
<name>A0A836CJR1_9STRA</name>
<gene>
    <name evidence="2" type="ORF">JKP88DRAFT_243689</name>
</gene>
<reference evidence="2" key="1">
    <citation type="submission" date="2021-02" db="EMBL/GenBank/DDBJ databases">
        <title>First Annotated Genome of the Yellow-green Alga Tribonema minus.</title>
        <authorList>
            <person name="Mahan K.M."/>
        </authorList>
    </citation>
    <scope>NUCLEOTIDE SEQUENCE</scope>
    <source>
        <strain evidence="2">UTEX B ZZ1240</strain>
    </source>
</reference>
<evidence type="ECO:0000313" key="2">
    <source>
        <dbReference type="EMBL" id="KAG5188004.1"/>
    </source>
</evidence>
<sequence>MMNRLALAMLAAVAVGVHGSDFGDPTIVAGAPPPTFGAIATDGFGTGYVSSSGQFTFQNVGRPSVSGFYMYHTALKTSTSNPFPRPQLDGGSSHCVRRASAAAAGSCDPSAPGAYNALFVSTGANAELTAAFITQPTCERGSFSYAADGTTLLWSFALVDPDFATTCQALPSEPFSVTLGAERIARVPDAAPSATFCGFNFYP</sequence>
<evidence type="ECO:0000256" key="1">
    <source>
        <dbReference type="SAM" id="SignalP"/>
    </source>
</evidence>
<feature type="signal peptide" evidence="1">
    <location>
        <begin position="1"/>
        <end position="19"/>
    </location>
</feature>
<dbReference type="AlphaFoldDB" id="A0A836CJR1"/>
<keyword evidence="1" id="KW-0732">Signal</keyword>
<organism evidence="2 3">
    <name type="scientific">Tribonema minus</name>
    <dbReference type="NCBI Taxonomy" id="303371"/>
    <lineage>
        <taxon>Eukaryota</taxon>
        <taxon>Sar</taxon>
        <taxon>Stramenopiles</taxon>
        <taxon>Ochrophyta</taxon>
        <taxon>PX clade</taxon>
        <taxon>Xanthophyceae</taxon>
        <taxon>Tribonematales</taxon>
        <taxon>Tribonemataceae</taxon>
        <taxon>Tribonema</taxon>
    </lineage>
</organism>
<keyword evidence="3" id="KW-1185">Reference proteome</keyword>